<protein>
    <submittedName>
        <fullName evidence="2">Uncharacterized protein</fullName>
    </submittedName>
</protein>
<feature type="region of interest" description="Disordered" evidence="1">
    <location>
        <begin position="80"/>
        <end position="113"/>
    </location>
</feature>
<name>A0A7J7TW90_PIPKU</name>
<sequence length="219" mass="22698">MRPRGGEAARVTLEAALEPELRPPAPLPAPSGAFLGTGARRRVVVQPRFPEVSGACVPAGGAHLWSWEGCRGAGQPLNLQRDRVPHSHPGGGELLEPPGGGCRAGSSRPSSRPQAPTLCCFPVLCAPGRACAVLTAAGPVGSPVCIPPADGSVSGCARCSWAARVPWQFSGPVVGKLIGPPSQISTGRRLKLLLRATFLKLKPLLTPLLQNRLAQAVVF</sequence>
<accession>A0A7J7TW90</accession>
<dbReference type="EMBL" id="JACAGB010000024">
    <property type="protein sequence ID" value="KAF6304831.1"/>
    <property type="molecule type" value="Genomic_DNA"/>
</dbReference>
<evidence type="ECO:0000313" key="2">
    <source>
        <dbReference type="EMBL" id="KAF6304831.1"/>
    </source>
</evidence>
<proteinExistence type="predicted"/>
<keyword evidence="3" id="KW-1185">Reference proteome</keyword>
<evidence type="ECO:0000313" key="3">
    <source>
        <dbReference type="Proteomes" id="UP000558488"/>
    </source>
</evidence>
<dbReference type="Proteomes" id="UP000558488">
    <property type="component" value="Unassembled WGS sequence"/>
</dbReference>
<organism evidence="2 3">
    <name type="scientific">Pipistrellus kuhlii</name>
    <name type="common">Kuhl's pipistrelle</name>
    <dbReference type="NCBI Taxonomy" id="59472"/>
    <lineage>
        <taxon>Eukaryota</taxon>
        <taxon>Metazoa</taxon>
        <taxon>Chordata</taxon>
        <taxon>Craniata</taxon>
        <taxon>Vertebrata</taxon>
        <taxon>Euteleostomi</taxon>
        <taxon>Mammalia</taxon>
        <taxon>Eutheria</taxon>
        <taxon>Laurasiatheria</taxon>
        <taxon>Chiroptera</taxon>
        <taxon>Yangochiroptera</taxon>
        <taxon>Vespertilionidae</taxon>
        <taxon>Pipistrellus</taxon>
    </lineage>
</organism>
<dbReference type="AlphaFoldDB" id="A0A7J7TW90"/>
<feature type="compositionally biased region" description="Gly residues" evidence="1">
    <location>
        <begin position="89"/>
        <end position="103"/>
    </location>
</feature>
<comment type="caution">
    <text evidence="2">The sequence shown here is derived from an EMBL/GenBank/DDBJ whole genome shotgun (WGS) entry which is preliminary data.</text>
</comment>
<reference evidence="2 3" key="1">
    <citation type="journal article" date="2020" name="Nature">
        <title>Six reference-quality genomes reveal evolution of bat adaptations.</title>
        <authorList>
            <person name="Jebb D."/>
            <person name="Huang Z."/>
            <person name="Pippel M."/>
            <person name="Hughes G.M."/>
            <person name="Lavrichenko K."/>
            <person name="Devanna P."/>
            <person name="Winkler S."/>
            <person name="Jermiin L.S."/>
            <person name="Skirmuntt E.C."/>
            <person name="Katzourakis A."/>
            <person name="Burkitt-Gray L."/>
            <person name="Ray D.A."/>
            <person name="Sullivan K.A.M."/>
            <person name="Roscito J.G."/>
            <person name="Kirilenko B.M."/>
            <person name="Davalos L.M."/>
            <person name="Corthals A.P."/>
            <person name="Power M.L."/>
            <person name="Jones G."/>
            <person name="Ransome R.D."/>
            <person name="Dechmann D.K.N."/>
            <person name="Locatelli A.G."/>
            <person name="Puechmaille S.J."/>
            <person name="Fedrigo O."/>
            <person name="Jarvis E.D."/>
            <person name="Hiller M."/>
            <person name="Vernes S.C."/>
            <person name="Myers E.W."/>
            <person name="Teeling E.C."/>
        </authorList>
    </citation>
    <scope>NUCLEOTIDE SEQUENCE [LARGE SCALE GENOMIC DNA]</scope>
    <source>
        <strain evidence="2">MPipKuh1</strain>
        <tissue evidence="2">Flight muscle</tissue>
    </source>
</reference>
<evidence type="ECO:0000256" key="1">
    <source>
        <dbReference type="SAM" id="MobiDB-lite"/>
    </source>
</evidence>
<gene>
    <name evidence="2" type="ORF">mPipKuh1_009284</name>
</gene>